<protein>
    <submittedName>
        <fullName evidence="9">Sugar transferase, PEP-CTERM system associated/exopolysaccharide biosynthesis polyprenyl glycosylphosphotransferase</fullName>
    </submittedName>
</protein>
<accession>A0A1I7GV69</accession>
<evidence type="ECO:0000259" key="8">
    <source>
        <dbReference type="Pfam" id="PF02397"/>
    </source>
</evidence>
<dbReference type="RefSeq" id="WP_074927779.1">
    <property type="nucleotide sequence ID" value="NZ_FPBL01000003.1"/>
</dbReference>
<dbReference type="Pfam" id="PF13727">
    <property type="entry name" value="CoA_binding_3"/>
    <property type="match status" value="1"/>
</dbReference>
<evidence type="ECO:0000256" key="6">
    <source>
        <dbReference type="ARBA" id="ARBA00023136"/>
    </source>
</evidence>
<organism evidence="9 10">
    <name type="scientific">Nitrosomonas eutropha</name>
    <dbReference type="NCBI Taxonomy" id="916"/>
    <lineage>
        <taxon>Bacteria</taxon>
        <taxon>Pseudomonadati</taxon>
        <taxon>Pseudomonadota</taxon>
        <taxon>Betaproteobacteria</taxon>
        <taxon>Nitrosomonadales</taxon>
        <taxon>Nitrosomonadaceae</taxon>
        <taxon>Nitrosomonas</taxon>
    </lineage>
</organism>
<evidence type="ECO:0000313" key="9">
    <source>
        <dbReference type="EMBL" id="SFU52311.1"/>
    </source>
</evidence>
<dbReference type="InterPro" id="IPR003362">
    <property type="entry name" value="Bact_transf"/>
</dbReference>
<dbReference type="Proteomes" id="UP000183926">
    <property type="component" value="Unassembled WGS sequence"/>
</dbReference>
<dbReference type="EMBL" id="FPBL01000003">
    <property type="protein sequence ID" value="SFU52311.1"/>
    <property type="molecule type" value="Genomic_DNA"/>
</dbReference>
<comment type="subcellular location">
    <subcellularLocation>
        <location evidence="1">Membrane</location>
        <topology evidence="1">Multi-pass membrane protein</topology>
    </subcellularLocation>
</comment>
<evidence type="ECO:0000256" key="7">
    <source>
        <dbReference type="SAM" id="Phobius"/>
    </source>
</evidence>
<dbReference type="PANTHER" id="PTHR30576">
    <property type="entry name" value="COLANIC BIOSYNTHESIS UDP-GLUCOSE LIPID CARRIER TRANSFERASE"/>
    <property type="match status" value="1"/>
</dbReference>
<dbReference type="PANTHER" id="PTHR30576:SF0">
    <property type="entry name" value="UNDECAPRENYL-PHOSPHATE N-ACETYLGALACTOSAMINYL 1-PHOSPHATE TRANSFERASE-RELATED"/>
    <property type="match status" value="1"/>
</dbReference>
<comment type="similarity">
    <text evidence="2">Belongs to the bacterial sugar transferase family.</text>
</comment>
<feature type="transmembrane region" description="Helical" evidence="7">
    <location>
        <begin position="54"/>
        <end position="71"/>
    </location>
</feature>
<evidence type="ECO:0000256" key="1">
    <source>
        <dbReference type="ARBA" id="ARBA00004141"/>
    </source>
</evidence>
<proteinExistence type="inferred from homology"/>
<name>A0A1I7GV69_9PROT</name>
<keyword evidence="6 7" id="KW-0472">Membrane</keyword>
<dbReference type="GO" id="GO:0016020">
    <property type="term" value="C:membrane"/>
    <property type="evidence" value="ECO:0007669"/>
    <property type="project" value="UniProtKB-SubCell"/>
</dbReference>
<keyword evidence="5 7" id="KW-1133">Transmembrane helix</keyword>
<feature type="transmembrane region" description="Helical" evidence="7">
    <location>
        <begin position="83"/>
        <end position="104"/>
    </location>
</feature>
<gene>
    <name evidence="9" type="ORF">SAMN05216339_103194</name>
</gene>
<evidence type="ECO:0000256" key="5">
    <source>
        <dbReference type="ARBA" id="ARBA00022989"/>
    </source>
</evidence>
<feature type="domain" description="Bacterial sugar transferase" evidence="8">
    <location>
        <begin position="276"/>
        <end position="459"/>
    </location>
</feature>
<evidence type="ECO:0000313" key="10">
    <source>
        <dbReference type="Proteomes" id="UP000183926"/>
    </source>
</evidence>
<dbReference type="InterPro" id="IPR017464">
    <property type="entry name" value="Sugar_tfrase_EpsB_2"/>
</dbReference>
<reference evidence="9 10" key="1">
    <citation type="submission" date="2016-10" db="EMBL/GenBank/DDBJ databases">
        <authorList>
            <person name="de Groot N.N."/>
        </authorList>
    </citation>
    <scope>NUCLEOTIDE SEQUENCE [LARGE SCALE GENOMIC DNA]</scope>
    <source>
        <strain evidence="9 10">Nm24</strain>
    </source>
</reference>
<dbReference type="InterPro" id="IPR017475">
    <property type="entry name" value="EPS_sugar_tfrase"/>
</dbReference>
<sequence length="465" mass="52609">MIQVANHYISRFSVLLASIETVALLGIFFAGAAIRFLQWDGTMPELLISQLPGAITFTFVIIASMAALGMYQMEGRQDFEGILLRLLPSFALGFGFITLIFYLFPDLYFGRGLLAIVMLLALLLILFIRLFFFRWQGLDNLRYRALVLGVDASAGELFDLTGKNPNLSNFRIVGFVPLDKESRHVPVDMIIPRTGSLISLANQHNISEIIVSTRERRGGTYPIQELLECRINGIRVIDLVGFYERECGHLQMDSLYPSWLVFGSGFKQGALRTLIKRLFDITASLLLLIVTLPVILLAALLILIEDGRPIFYRQERVGHAGKPYMVFKFRSMFNDAEKGGKPQWATADDPRVTRVGKIIRKLRIDELPQIINVLRGEMSFVGPRPERPHFVDILSAQVPYYNLRHSIKPGITGWAQVRYPYGASVEDAIEKLQYDLYYVKNHSLFLDFIILINTVGVVLLSKGSR</sequence>
<dbReference type="NCBIfam" id="TIGR03025">
    <property type="entry name" value="EPS_sugtrans"/>
    <property type="match status" value="1"/>
</dbReference>
<feature type="transmembrane region" description="Helical" evidence="7">
    <location>
        <begin position="444"/>
        <end position="461"/>
    </location>
</feature>
<dbReference type="Pfam" id="PF02397">
    <property type="entry name" value="Bac_transf"/>
    <property type="match status" value="1"/>
</dbReference>
<evidence type="ECO:0000256" key="3">
    <source>
        <dbReference type="ARBA" id="ARBA00022679"/>
    </source>
</evidence>
<keyword evidence="4 7" id="KW-0812">Transmembrane</keyword>
<dbReference type="NCBIfam" id="TIGR03013">
    <property type="entry name" value="EpsB_2"/>
    <property type="match status" value="1"/>
</dbReference>
<feature type="transmembrane region" description="Helical" evidence="7">
    <location>
        <begin position="281"/>
        <end position="304"/>
    </location>
</feature>
<dbReference type="GO" id="GO:0016780">
    <property type="term" value="F:phosphotransferase activity, for other substituted phosphate groups"/>
    <property type="evidence" value="ECO:0007669"/>
    <property type="project" value="TreeGrafter"/>
</dbReference>
<evidence type="ECO:0000256" key="4">
    <source>
        <dbReference type="ARBA" id="ARBA00022692"/>
    </source>
</evidence>
<dbReference type="AlphaFoldDB" id="A0A1I7GV69"/>
<feature type="transmembrane region" description="Helical" evidence="7">
    <location>
        <begin position="110"/>
        <end position="132"/>
    </location>
</feature>
<evidence type="ECO:0000256" key="2">
    <source>
        <dbReference type="ARBA" id="ARBA00006464"/>
    </source>
</evidence>
<feature type="transmembrane region" description="Helical" evidence="7">
    <location>
        <begin position="12"/>
        <end position="34"/>
    </location>
</feature>
<keyword evidence="3 9" id="KW-0808">Transferase</keyword>